<keyword evidence="3" id="KW-1185">Reference proteome</keyword>
<evidence type="ECO:0000313" key="3">
    <source>
        <dbReference type="Proteomes" id="UP001244341"/>
    </source>
</evidence>
<feature type="signal peptide" evidence="1">
    <location>
        <begin position="1"/>
        <end position="15"/>
    </location>
</feature>
<proteinExistence type="predicted"/>
<dbReference type="Proteomes" id="UP001244341">
    <property type="component" value="Chromosome 6b"/>
</dbReference>
<organism evidence="2 3">
    <name type="scientific">Tetradesmus obliquus</name>
    <name type="common">Green alga</name>
    <name type="synonym">Acutodesmus obliquus</name>
    <dbReference type="NCBI Taxonomy" id="3088"/>
    <lineage>
        <taxon>Eukaryota</taxon>
        <taxon>Viridiplantae</taxon>
        <taxon>Chlorophyta</taxon>
        <taxon>core chlorophytes</taxon>
        <taxon>Chlorophyceae</taxon>
        <taxon>CS clade</taxon>
        <taxon>Sphaeropleales</taxon>
        <taxon>Scenedesmaceae</taxon>
        <taxon>Tetradesmus</taxon>
    </lineage>
</organism>
<evidence type="ECO:0000256" key="1">
    <source>
        <dbReference type="SAM" id="SignalP"/>
    </source>
</evidence>
<feature type="chain" id="PRO_5046920207" evidence="1">
    <location>
        <begin position="16"/>
        <end position="87"/>
    </location>
</feature>
<accession>A0ABY8U563</accession>
<name>A0ABY8U563_TETOB</name>
<gene>
    <name evidence="2" type="ORF">OEZ85_002218</name>
</gene>
<keyword evidence="1" id="KW-0732">Signal</keyword>
<dbReference type="EMBL" id="CP126213">
    <property type="protein sequence ID" value="WIA15591.1"/>
    <property type="molecule type" value="Genomic_DNA"/>
</dbReference>
<protein>
    <submittedName>
        <fullName evidence="2">Uncharacterized protein</fullName>
    </submittedName>
</protein>
<evidence type="ECO:0000313" key="2">
    <source>
        <dbReference type="EMBL" id="WIA15591.1"/>
    </source>
</evidence>
<reference evidence="2 3" key="1">
    <citation type="submission" date="2023-05" db="EMBL/GenBank/DDBJ databases">
        <title>A 100% complete, gapless, phased diploid assembly of the Scenedesmus obliquus UTEX 3031 genome.</title>
        <authorList>
            <person name="Biondi T.C."/>
            <person name="Hanschen E.R."/>
            <person name="Kwon T."/>
            <person name="Eng W."/>
            <person name="Kruse C.P.S."/>
            <person name="Koehler S.I."/>
            <person name="Kunde Y."/>
            <person name="Gleasner C.D."/>
            <person name="You Mak K.T."/>
            <person name="Polle J."/>
            <person name="Hovde B.T."/>
            <person name="Starkenburg S.R."/>
        </authorList>
    </citation>
    <scope>NUCLEOTIDE SEQUENCE [LARGE SCALE GENOMIC DNA]</scope>
    <source>
        <strain evidence="2 3">DOE0152z</strain>
    </source>
</reference>
<sequence length="87" mass="9456">MLGALLVALWVLAAGDTPVIEEDRPKMQGVHHRLLQQAPRCCLLSFSHCPPHSRCCQVLGGGVHGSHEPLFAVHTPLPHHRPCVQCG</sequence>